<feature type="transmembrane region" description="Helical" evidence="1">
    <location>
        <begin position="606"/>
        <end position="627"/>
    </location>
</feature>
<name>A0A9P4NT91_9PEZI</name>
<protein>
    <submittedName>
        <fullName evidence="2">Uncharacterized protein</fullName>
    </submittedName>
</protein>
<evidence type="ECO:0000313" key="2">
    <source>
        <dbReference type="EMBL" id="KAF2431038.1"/>
    </source>
</evidence>
<feature type="transmembrane region" description="Helical" evidence="1">
    <location>
        <begin position="513"/>
        <end position="538"/>
    </location>
</feature>
<reference evidence="2" key="1">
    <citation type="journal article" date="2020" name="Stud. Mycol.">
        <title>101 Dothideomycetes genomes: a test case for predicting lifestyles and emergence of pathogens.</title>
        <authorList>
            <person name="Haridas S."/>
            <person name="Albert R."/>
            <person name="Binder M."/>
            <person name="Bloem J."/>
            <person name="Labutti K."/>
            <person name="Salamov A."/>
            <person name="Andreopoulos B."/>
            <person name="Baker S."/>
            <person name="Barry K."/>
            <person name="Bills G."/>
            <person name="Bluhm B."/>
            <person name="Cannon C."/>
            <person name="Castanera R."/>
            <person name="Culley D."/>
            <person name="Daum C."/>
            <person name="Ezra D."/>
            <person name="Gonzalez J."/>
            <person name="Henrissat B."/>
            <person name="Kuo A."/>
            <person name="Liang C."/>
            <person name="Lipzen A."/>
            <person name="Lutzoni F."/>
            <person name="Magnuson J."/>
            <person name="Mondo S."/>
            <person name="Nolan M."/>
            <person name="Ohm R."/>
            <person name="Pangilinan J."/>
            <person name="Park H.-J."/>
            <person name="Ramirez L."/>
            <person name="Alfaro M."/>
            <person name="Sun H."/>
            <person name="Tritt A."/>
            <person name="Yoshinaga Y."/>
            <person name="Zwiers L.-H."/>
            <person name="Turgeon B."/>
            <person name="Goodwin S."/>
            <person name="Spatafora J."/>
            <person name="Crous P."/>
            <person name="Grigoriev I."/>
        </authorList>
    </citation>
    <scope>NUCLEOTIDE SEQUENCE</scope>
    <source>
        <strain evidence="2">CBS 130266</strain>
    </source>
</reference>
<keyword evidence="1" id="KW-0812">Transmembrane</keyword>
<proteinExistence type="predicted"/>
<feature type="transmembrane region" description="Helical" evidence="1">
    <location>
        <begin position="446"/>
        <end position="465"/>
    </location>
</feature>
<dbReference type="OrthoDB" id="3231000at2759"/>
<evidence type="ECO:0000313" key="3">
    <source>
        <dbReference type="Proteomes" id="UP000800235"/>
    </source>
</evidence>
<comment type="caution">
    <text evidence="2">The sequence shown here is derived from an EMBL/GenBank/DDBJ whole genome shotgun (WGS) entry which is preliminary data.</text>
</comment>
<sequence length="715" mass="79992">MTASEPKATTALDILKTVKNTLDGLDRNCSTFSKGSHKPRHDALCTAEDVTKWVVTSGRRACAAMEYFWTHQSIYSHGDSLQYVHILQQKLGRDVGDEIEALSSLEAFWELKSREKSSDDSELSHLYICSKADGIRPKAKRSNDLFASSARRKASEICESAVVVFLFLMYQGSNISMIDMYHLLKTHLGDNSAVLAPILANIAESDLLVVQDFNTSSPAPAENPIWSSVESSSLQCSILSETSTMTLQFPGGLPCVDRKFQYMDIWKPHGSLPNALRCAIWGSFNNGQATWTSIVLVPNWSMAQALKCGVKLLATQENLIVYWVDLMKYLYMIGLNDTRLSLRDAMKWFDETKYKNTAQPSASYANACQMAINHFEYHVRLVHALKERCQKLPAGWHMQQSPPWVPSIVAACNDVENETLRAKQILRVARSMVFEQRTMQQSRNTVILTVLASIFLSASVVSAYFSMKGSTVPNPITTITGSTTNGTFTAFANTTTSNNNSKDDWITPTPGSFVGATVVLIVITVLIPLFLPATFTYVARKITKPYFRGLAWWLSLAISLALHLASAIFSFEARSLLSDIRADGLDKIPREALSIMGRKLLVQAFAFLYDTIVLSIMFFSGCWWYYYTRNERPGVWRRMLNRGWYFLFVLSLVISSLVGYGDDTLSKGGAGAFFKSTSSLLPFVVYSLVLFGGVVAKYFRQRRERVGKKYTTLKS</sequence>
<dbReference type="AlphaFoldDB" id="A0A9P4NT91"/>
<evidence type="ECO:0000256" key="1">
    <source>
        <dbReference type="SAM" id="Phobius"/>
    </source>
</evidence>
<keyword evidence="1" id="KW-1133">Transmembrane helix</keyword>
<feature type="transmembrane region" description="Helical" evidence="1">
    <location>
        <begin position="680"/>
        <end position="699"/>
    </location>
</feature>
<dbReference type="EMBL" id="MU007034">
    <property type="protein sequence ID" value="KAF2431038.1"/>
    <property type="molecule type" value="Genomic_DNA"/>
</dbReference>
<keyword evidence="3" id="KW-1185">Reference proteome</keyword>
<keyword evidence="1" id="KW-0472">Membrane</keyword>
<accession>A0A9P4NT91</accession>
<dbReference type="Proteomes" id="UP000800235">
    <property type="component" value="Unassembled WGS sequence"/>
</dbReference>
<organism evidence="2 3">
    <name type="scientific">Tothia fuscella</name>
    <dbReference type="NCBI Taxonomy" id="1048955"/>
    <lineage>
        <taxon>Eukaryota</taxon>
        <taxon>Fungi</taxon>
        <taxon>Dikarya</taxon>
        <taxon>Ascomycota</taxon>
        <taxon>Pezizomycotina</taxon>
        <taxon>Dothideomycetes</taxon>
        <taxon>Pleosporomycetidae</taxon>
        <taxon>Venturiales</taxon>
        <taxon>Cylindrosympodiaceae</taxon>
        <taxon>Tothia</taxon>
    </lineage>
</organism>
<feature type="transmembrane region" description="Helical" evidence="1">
    <location>
        <begin position="639"/>
        <end position="660"/>
    </location>
</feature>
<feature type="transmembrane region" description="Helical" evidence="1">
    <location>
        <begin position="550"/>
        <end position="571"/>
    </location>
</feature>
<gene>
    <name evidence="2" type="ORF">EJ08DRAFT_196741</name>
</gene>